<dbReference type="EnsemblPlants" id="LPERR01G02010.1">
    <property type="protein sequence ID" value="LPERR01G02010.1"/>
    <property type="gene ID" value="LPERR01G02010"/>
</dbReference>
<feature type="compositionally biased region" description="Polar residues" evidence="1">
    <location>
        <begin position="433"/>
        <end position="452"/>
    </location>
</feature>
<organism evidence="4 5">
    <name type="scientific">Leersia perrieri</name>
    <dbReference type="NCBI Taxonomy" id="77586"/>
    <lineage>
        <taxon>Eukaryota</taxon>
        <taxon>Viridiplantae</taxon>
        <taxon>Streptophyta</taxon>
        <taxon>Embryophyta</taxon>
        <taxon>Tracheophyta</taxon>
        <taxon>Spermatophyta</taxon>
        <taxon>Magnoliopsida</taxon>
        <taxon>Liliopsida</taxon>
        <taxon>Poales</taxon>
        <taxon>Poaceae</taxon>
        <taxon>BOP clade</taxon>
        <taxon>Oryzoideae</taxon>
        <taxon>Oryzeae</taxon>
        <taxon>Oryzinae</taxon>
        <taxon>Leersia</taxon>
    </lineage>
</organism>
<dbReference type="PANTHER" id="PTHR21726">
    <property type="entry name" value="PHOSPHATIDYLINOSITOL N-ACETYLGLUCOSAMINYLTRANSFERASE SUBUNIT P DOWN SYNDROME CRITICAL REGION PROTEIN 5 -RELATED"/>
    <property type="match status" value="1"/>
</dbReference>
<keyword evidence="5" id="KW-1185">Reference proteome</keyword>
<evidence type="ECO:0000313" key="4">
    <source>
        <dbReference type="EnsemblPlants" id="LPERR01G02010.1"/>
    </source>
</evidence>
<dbReference type="Pfam" id="PF14383">
    <property type="entry name" value="VARLMGL"/>
    <property type="match status" value="1"/>
</dbReference>
<dbReference type="STRING" id="77586.A0A0D9UWF8"/>
<dbReference type="eggNOG" id="ENOG502QQ6N">
    <property type="taxonomic scope" value="Eukaryota"/>
</dbReference>
<dbReference type="InterPro" id="IPR025486">
    <property type="entry name" value="DUF4378"/>
</dbReference>
<feature type="compositionally biased region" description="Pro residues" evidence="1">
    <location>
        <begin position="60"/>
        <end position="75"/>
    </location>
</feature>
<proteinExistence type="predicted"/>
<name>A0A0D9UWF8_9ORYZ</name>
<dbReference type="HOGENOM" id="CLU_022284_0_0_1"/>
<reference evidence="5" key="2">
    <citation type="submission" date="2013-12" db="EMBL/GenBank/DDBJ databases">
        <authorList>
            <person name="Yu Y."/>
            <person name="Lee S."/>
            <person name="de Baynast K."/>
            <person name="Wissotski M."/>
            <person name="Liu L."/>
            <person name="Talag J."/>
            <person name="Goicoechea J."/>
            <person name="Angelova A."/>
            <person name="Jetty R."/>
            <person name="Kudrna D."/>
            <person name="Golser W."/>
            <person name="Rivera L."/>
            <person name="Zhang J."/>
            <person name="Wing R."/>
        </authorList>
    </citation>
    <scope>NUCLEOTIDE SEQUENCE</scope>
</reference>
<dbReference type="InterPro" id="IPR032795">
    <property type="entry name" value="DUF3741-assoc"/>
</dbReference>
<feature type="region of interest" description="Disordered" evidence="1">
    <location>
        <begin position="573"/>
        <end position="595"/>
    </location>
</feature>
<evidence type="ECO:0000259" key="3">
    <source>
        <dbReference type="Pfam" id="PF14383"/>
    </source>
</evidence>
<evidence type="ECO:0008006" key="6">
    <source>
        <dbReference type="Google" id="ProtNLM"/>
    </source>
</evidence>
<evidence type="ECO:0000313" key="5">
    <source>
        <dbReference type="Proteomes" id="UP000032180"/>
    </source>
</evidence>
<feature type="domain" description="DUF4378" evidence="2">
    <location>
        <begin position="783"/>
        <end position="887"/>
    </location>
</feature>
<feature type="region of interest" description="Disordered" evidence="1">
    <location>
        <begin position="53"/>
        <end position="81"/>
    </location>
</feature>
<dbReference type="PANTHER" id="PTHR21726:SF72">
    <property type="entry name" value="DUF4378 DOMAIN-CONTAINING PROTEIN"/>
    <property type="match status" value="1"/>
</dbReference>
<evidence type="ECO:0000256" key="1">
    <source>
        <dbReference type="SAM" id="MobiDB-lite"/>
    </source>
</evidence>
<feature type="domain" description="DUF3741" evidence="3">
    <location>
        <begin position="86"/>
        <end position="102"/>
    </location>
</feature>
<feature type="compositionally biased region" description="Polar residues" evidence="1">
    <location>
        <begin position="573"/>
        <end position="593"/>
    </location>
</feature>
<feature type="region of interest" description="Disordered" evidence="1">
    <location>
        <begin position="96"/>
        <end position="174"/>
    </location>
</feature>
<feature type="region of interest" description="Disordered" evidence="1">
    <location>
        <begin position="352"/>
        <end position="499"/>
    </location>
</feature>
<evidence type="ECO:0000259" key="2">
    <source>
        <dbReference type="Pfam" id="PF14309"/>
    </source>
</evidence>
<accession>A0A0D9UWF8</accession>
<reference evidence="4 5" key="1">
    <citation type="submission" date="2012-08" db="EMBL/GenBank/DDBJ databases">
        <title>Oryza genome evolution.</title>
        <authorList>
            <person name="Wing R.A."/>
        </authorList>
    </citation>
    <scope>NUCLEOTIDE SEQUENCE</scope>
</reference>
<dbReference type="Proteomes" id="UP000032180">
    <property type="component" value="Chromosome 1"/>
</dbReference>
<sequence>MSSLAIVEKRSAPFVGGGGGCAGGVLLHLLDWHRRLARKRRLFSPRRLLPSALRSSPRRLPSPSPIAPPPPPPAPSAAAAAADGVAPGVVARLMGLESWPSAGPPPPARRPQKQRKVDVDLPSAPAPPRDGDGDESADVAVVLHPSHQRPPPLSLSPLARSHHGADLPARSPRRSRFVHAAATRLLEPGARATSRASARLALAYACSSPQHRIESMDGPLQSSSLPDDFLSRSDGLPLERSSRFQPVAVPVSPPVLPAETEWDNGIASSRHEKHCVDTMRSSDALDAVSGDAIVVLRSYFDDANTSRGSSEVDTMHKDRNVRTDRLSNCSRIRSSGAGVRRTGEDRLLRKRGTHSLQDVAGNVGSGSLVRSAHPASGSNREMVSDRRAAHHGSGQRRDLMGTITTQRSTRREVIGSSNPQRSTRRSSIDRSGLASTSTGRITVNSTASGQKRGSSKKVGRETTVSNREINKPVALASSSSVSPFTRASSQRKVSEKRGCRKTQVISTSCTRLPVVESSPSVVGSSEKVEFNRLLKAKINELGLSDRIESSDALSGKLTASILQDLISALTNDTNTSDSQDSNYSNAYNSQHGNYSDEADLLNNVRSACNSNDRSPDFRNCYQRDQEIDSSATCMNNEPNQPSPTSVLEACFSNDTSSLGSPAEKFEGKEYFVSIENKMEDLFNLESDIVDLAMSIDTTKTDAEEIFNGNGKMSSVHNLTAHDFKLLEARLHSIGEAISNAELLLDSSPLCTTTSNLSLHCFIIEMVETIMDLFGGSKSLGLTEEKKYQQTNFIFDCIIESINSKFCDFGKCGYKAWLRLPLSLTEDLLKREISEEICNLRDTRGTTPNRVAEKELDRMAASWDACQEDAFDISIAIENDILEALVDEFAFDQW</sequence>
<dbReference type="Gramene" id="LPERR01G02010.1">
    <property type="protein sequence ID" value="LPERR01G02010.1"/>
    <property type="gene ID" value="LPERR01G02010"/>
</dbReference>
<reference evidence="4" key="3">
    <citation type="submission" date="2015-04" db="UniProtKB">
        <authorList>
            <consortium name="EnsemblPlants"/>
        </authorList>
    </citation>
    <scope>IDENTIFICATION</scope>
</reference>
<dbReference type="AlphaFoldDB" id="A0A0D9UWF8"/>
<protein>
    <recommendedName>
        <fullName evidence="6">DUF4378 domain-containing protein</fullName>
    </recommendedName>
</protein>
<dbReference type="Pfam" id="PF14309">
    <property type="entry name" value="DUF4378"/>
    <property type="match status" value="1"/>
</dbReference>